<dbReference type="EMBL" id="VSSQ01067934">
    <property type="protein sequence ID" value="MPN20234.1"/>
    <property type="molecule type" value="Genomic_DNA"/>
</dbReference>
<evidence type="ECO:0000313" key="2">
    <source>
        <dbReference type="EMBL" id="MPN20234.1"/>
    </source>
</evidence>
<accession>A0A645G7Z7</accession>
<gene>
    <name evidence="2" type="ORF">SDC9_167612</name>
</gene>
<comment type="caution">
    <text evidence="2">The sequence shown here is derived from an EMBL/GenBank/DDBJ whole genome shotgun (WGS) entry which is preliminary data.</text>
</comment>
<reference evidence="2" key="1">
    <citation type="submission" date="2019-08" db="EMBL/GenBank/DDBJ databases">
        <authorList>
            <person name="Kucharzyk K."/>
            <person name="Murdoch R.W."/>
            <person name="Higgins S."/>
            <person name="Loffler F."/>
        </authorList>
    </citation>
    <scope>NUCLEOTIDE SEQUENCE</scope>
</reference>
<feature type="region of interest" description="Disordered" evidence="1">
    <location>
        <begin position="21"/>
        <end position="47"/>
    </location>
</feature>
<proteinExistence type="predicted"/>
<dbReference type="AlphaFoldDB" id="A0A645G7Z7"/>
<name>A0A645G7Z7_9ZZZZ</name>
<evidence type="ECO:0000256" key="1">
    <source>
        <dbReference type="SAM" id="MobiDB-lite"/>
    </source>
</evidence>
<protein>
    <submittedName>
        <fullName evidence="2">Uncharacterized protein</fullName>
    </submittedName>
</protein>
<sequence length="130" mass="14250">MSGRQAVHVVQLRVVKGMPGAEHIFQRPGGGPDTPDGRRSFKRNPKHQGGVAIKELFESFAIHCRIEWFDSCSVAVAVQSERFERKRLSIRFGSGFPGLAGCRRHAETQNGETVGGQFDLGTDGAFPVNQ</sequence>
<organism evidence="2">
    <name type="scientific">bioreactor metagenome</name>
    <dbReference type="NCBI Taxonomy" id="1076179"/>
    <lineage>
        <taxon>unclassified sequences</taxon>
        <taxon>metagenomes</taxon>
        <taxon>ecological metagenomes</taxon>
    </lineage>
</organism>